<reference evidence="1 2" key="1">
    <citation type="submission" date="2016-09" db="EMBL/GenBank/DDBJ databases">
        <authorList>
            <person name="Doonan J."/>
            <person name="Pachebat J.A."/>
            <person name="Golyshin P.N."/>
            <person name="Denman S."/>
            <person name="Mcdonald J.E."/>
        </authorList>
    </citation>
    <scope>NUCLEOTIDE SEQUENCE [LARGE SCALE GENOMIC DNA]</scope>
    <source>
        <strain evidence="1 2">FRB141</strain>
    </source>
</reference>
<accession>A0AAE8EPE5</accession>
<dbReference type="AlphaFoldDB" id="A0AAE8EPE5"/>
<gene>
    <name evidence="1" type="ORF">BIY26_09325</name>
</gene>
<name>A0AAE8EPE5_9GAMM</name>
<proteinExistence type="predicted"/>
<comment type="caution">
    <text evidence="1">The sequence shown here is derived from an EMBL/GenBank/DDBJ whole genome shotgun (WGS) entry which is preliminary data.</text>
</comment>
<evidence type="ECO:0000313" key="1">
    <source>
        <dbReference type="EMBL" id="RLM25210.1"/>
    </source>
</evidence>
<dbReference type="RefSeq" id="WP_095833780.1">
    <property type="nucleotide sequence ID" value="NZ_CP014137.1"/>
</dbReference>
<protein>
    <submittedName>
        <fullName evidence="1">Uncharacterized protein</fullName>
    </submittedName>
</protein>
<organism evidence="1 2">
    <name type="scientific">Brenneria goodwinii</name>
    <dbReference type="NCBI Taxonomy" id="1109412"/>
    <lineage>
        <taxon>Bacteria</taxon>
        <taxon>Pseudomonadati</taxon>
        <taxon>Pseudomonadota</taxon>
        <taxon>Gammaproteobacteria</taxon>
        <taxon>Enterobacterales</taxon>
        <taxon>Pectobacteriaceae</taxon>
        <taxon>Brenneria</taxon>
    </lineage>
</organism>
<dbReference type="Proteomes" id="UP000285972">
    <property type="component" value="Unassembled WGS sequence"/>
</dbReference>
<sequence length="101" mass="11203">MTAVAEIEVIAQQVSTFRRPVDKGKGDEMANALTYEEITRIATQQITGFMANSKSCADSGSDLYRDWAVGAYFLWHRITAAMPESDADDARLKRQVGLDDD</sequence>
<dbReference type="EMBL" id="MJLX01000020">
    <property type="protein sequence ID" value="RLM25210.1"/>
    <property type="molecule type" value="Genomic_DNA"/>
</dbReference>
<dbReference type="KEGG" id="bgj:AWC36_04945"/>
<evidence type="ECO:0000313" key="2">
    <source>
        <dbReference type="Proteomes" id="UP000285972"/>
    </source>
</evidence>
<dbReference type="GeneID" id="70906125"/>